<keyword evidence="1" id="KW-1133">Transmembrane helix</keyword>
<evidence type="ECO:0000256" key="1">
    <source>
        <dbReference type="SAM" id="Phobius"/>
    </source>
</evidence>
<protein>
    <submittedName>
        <fullName evidence="2">Uncharacterized protein</fullName>
    </submittedName>
</protein>
<sequence>MILVRPVLQLAMVIIFILLIWHTFYLMSKLTFNYSYFFLSCFRALRRKASKSHHREDFLRLKLLRQINVNFWKVFKSLSRKTRKILLRNWSSHITIENFFHEIDSTLPSNFLSDISANLSVSLLQTMVSYSKAQTLQIIEKFFSKLELEQKKITMFRVRINRLISLFTKHKQINLSKTQIWDKFCLYKDLPIIYNLKKKDLPHKFNRKELQNVSLNDIKAFTSITSEEFQELVTLMMNSFTNKINSYMEVKFIKQDTLIFVGGKEFRQCKYLVLDISTEDYEMYDEINSIDEAIDIYEEQVSFPRPSPLEEFKGHCSNLQTWFENGYNTQILHSNLSFPLLKALSKAGDPQANKIFKDEIAIRLASGYPSTILYLLNNEYDNYLTQEEYTDILQISLDSLNKYKTHSYYYDAFYLITEKSIIDEKDTSVIPSNCRFIIKMIKKNPLVLIIFIKHFNLIMKDYSDVGKYASFIIFHLKKLKQDFPELVFFKALTTLINNGIFFYFFSTRYKVIFSLLTENDESKLLERFLRSFIQKYHKEPFFIFLVPQLLKKIRFLTMTGLLSTITGQLSTFIMLLNYLRENNHLSKPSRFTDLIGEEMTRLLKSLKNEKIENNLTLFRNLYNSVSGTTLFYNKINDFFDCFDHIFTKEPFLWISDENIEFQELFSVLGQLITDPNLKYQMEQNLSLYFEKYQDSYFWYRFLICFFDYFGQDIPFTEFLPLIMNNITGFTLNARIRIFNDILHHFRSISSISLHHCEYPDIVKTELNYYLKYIKKGSSVEKAVEAWVLLLYGIRDTKLLDLKFLKIKDCLKSIVRRINKHPSELEPHTIDNLSTSIAHIKNRLYRTELKSLLRALDPITN</sequence>
<name>A0A0F9LGR2_9ZZZZ</name>
<evidence type="ECO:0000313" key="2">
    <source>
        <dbReference type="EMBL" id="KKM92663.1"/>
    </source>
</evidence>
<comment type="caution">
    <text evidence="2">The sequence shown here is derived from an EMBL/GenBank/DDBJ whole genome shotgun (WGS) entry which is preliminary data.</text>
</comment>
<keyword evidence="1" id="KW-0472">Membrane</keyword>
<reference evidence="2" key="1">
    <citation type="journal article" date="2015" name="Nature">
        <title>Complex archaea that bridge the gap between prokaryotes and eukaryotes.</title>
        <authorList>
            <person name="Spang A."/>
            <person name="Saw J.H."/>
            <person name="Jorgensen S.L."/>
            <person name="Zaremba-Niedzwiedzka K."/>
            <person name="Martijn J."/>
            <person name="Lind A.E."/>
            <person name="van Eijk R."/>
            <person name="Schleper C."/>
            <person name="Guy L."/>
            <person name="Ettema T.J."/>
        </authorList>
    </citation>
    <scope>NUCLEOTIDE SEQUENCE</scope>
</reference>
<gene>
    <name evidence="2" type="ORF">LCGC14_1216210</name>
</gene>
<dbReference type="EMBL" id="LAZR01006362">
    <property type="protein sequence ID" value="KKM92663.1"/>
    <property type="molecule type" value="Genomic_DNA"/>
</dbReference>
<organism evidence="2">
    <name type="scientific">marine sediment metagenome</name>
    <dbReference type="NCBI Taxonomy" id="412755"/>
    <lineage>
        <taxon>unclassified sequences</taxon>
        <taxon>metagenomes</taxon>
        <taxon>ecological metagenomes</taxon>
    </lineage>
</organism>
<dbReference type="AlphaFoldDB" id="A0A0F9LGR2"/>
<feature type="transmembrane region" description="Helical" evidence="1">
    <location>
        <begin position="7"/>
        <end position="24"/>
    </location>
</feature>
<proteinExistence type="predicted"/>
<accession>A0A0F9LGR2</accession>
<keyword evidence="1" id="KW-0812">Transmembrane</keyword>